<sequence>MIALTLLQLYIVFVALPCARATIFVTAPSNTTTCHAGQPCSVQWLDDGSAPLLTSIGPCLVGLYNGQGADPSSGPDSDLYYINFTSVNPVGNPPTIYTQYSPFFTLSGMTGSFASPVASDTKAIPVPSSVVEPSSDSVTSTILISHPFSSPLPSTTAPAHCRPLKCDEQSVFIEFLRHCAVICRTADQLIIFQHVKCAFYAELNIFCELPYIVYFTMALRIPRFERSSDISPNAAIGLV</sequence>
<reference evidence="1" key="1">
    <citation type="submission" date="2022-07" db="EMBL/GenBank/DDBJ databases">
        <title>Genome Sequence of Phlebia brevispora.</title>
        <authorList>
            <person name="Buettner E."/>
        </authorList>
    </citation>
    <scope>NUCLEOTIDE SEQUENCE</scope>
    <source>
        <strain evidence="1">MPL23</strain>
    </source>
</reference>
<accession>A0ACC1SFJ8</accession>
<name>A0ACC1SFJ8_9APHY</name>
<comment type="caution">
    <text evidence="1">The sequence shown here is derived from an EMBL/GenBank/DDBJ whole genome shotgun (WGS) entry which is preliminary data.</text>
</comment>
<proteinExistence type="predicted"/>
<protein>
    <submittedName>
        <fullName evidence="1">Uncharacterized protein</fullName>
    </submittedName>
</protein>
<gene>
    <name evidence="1" type="ORF">NM688_g6507</name>
</gene>
<dbReference type="Proteomes" id="UP001148662">
    <property type="component" value="Unassembled WGS sequence"/>
</dbReference>
<dbReference type="EMBL" id="JANHOG010001350">
    <property type="protein sequence ID" value="KAJ3538532.1"/>
    <property type="molecule type" value="Genomic_DNA"/>
</dbReference>
<evidence type="ECO:0000313" key="2">
    <source>
        <dbReference type="Proteomes" id="UP001148662"/>
    </source>
</evidence>
<keyword evidence="2" id="KW-1185">Reference proteome</keyword>
<evidence type="ECO:0000313" key="1">
    <source>
        <dbReference type="EMBL" id="KAJ3538532.1"/>
    </source>
</evidence>
<organism evidence="1 2">
    <name type="scientific">Phlebia brevispora</name>
    <dbReference type="NCBI Taxonomy" id="194682"/>
    <lineage>
        <taxon>Eukaryota</taxon>
        <taxon>Fungi</taxon>
        <taxon>Dikarya</taxon>
        <taxon>Basidiomycota</taxon>
        <taxon>Agaricomycotina</taxon>
        <taxon>Agaricomycetes</taxon>
        <taxon>Polyporales</taxon>
        <taxon>Meruliaceae</taxon>
        <taxon>Phlebia</taxon>
    </lineage>
</organism>